<evidence type="ECO:0000313" key="3">
    <source>
        <dbReference type="Proteomes" id="UP000035721"/>
    </source>
</evidence>
<gene>
    <name evidence="2" type="ORF">BN12_180009</name>
</gene>
<evidence type="ECO:0000313" key="2">
    <source>
        <dbReference type="EMBL" id="CCH77275.1"/>
    </source>
</evidence>
<accession>A0A077LZ50</accession>
<dbReference type="PANTHER" id="PTHR18964">
    <property type="entry name" value="ROK (REPRESSOR, ORF, KINASE) FAMILY"/>
    <property type="match status" value="1"/>
</dbReference>
<dbReference type="EMBL" id="CAJB01000090">
    <property type="protein sequence ID" value="CCH77275.1"/>
    <property type="molecule type" value="Genomic_DNA"/>
</dbReference>
<dbReference type="PANTHER" id="PTHR18964:SF149">
    <property type="entry name" value="BIFUNCTIONAL UDP-N-ACETYLGLUCOSAMINE 2-EPIMERASE_N-ACETYLMANNOSAMINE KINASE"/>
    <property type="match status" value="1"/>
</dbReference>
<comment type="similarity">
    <text evidence="1">Belongs to the ROK (NagC/XylR) family.</text>
</comment>
<evidence type="ECO:0000256" key="1">
    <source>
        <dbReference type="ARBA" id="ARBA00006479"/>
    </source>
</evidence>
<organism evidence="2 3">
    <name type="scientific">Nostocoides japonicum T1-X7</name>
    <dbReference type="NCBI Taxonomy" id="1194083"/>
    <lineage>
        <taxon>Bacteria</taxon>
        <taxon>Bacillati</taxon>
        <taxon>Actinomycetota</taxon>
        <taxon>Actinomycetes</taxon>
        <taxon>Micrococcales</taxon>
        <taxon>Intrasporangiaceae</taxon>
        <taxon>Nostocoides</taxon>
    </lineage>
</organism>
<dbReference type="SUPFAM" id="SSF53067">
    <property type="entry name" value="Actin-like ATPase domain"/>
    <property type="match status" value="1"/>
</dbReference>
<proteinExistence type="inferred from homology"/>
<dbReference type="STRING" id="1194083.BN12_180009"/>
<dbReference type="InterPro" id="IPR043129">
    <property type="entry name" value="ATPase_NBD"/>
</dbReference>
<dbReference type="OrthoDB" id="9810372at2"/>
<reference evidence="2 3" key="1">
    <citation type="journal article" date="2013" name="ISME J.">
        <title>A metabolic model for members of the genus Tetrasphaera involved in enhanced biological phosphorus removal.</title>
        <authorList>
            <person name="Kristiansen R."/>
            <person name="Nguyen H.T.T."/>
            <person name="Saunders A.M."/>
            <person name="Nielsen J.L."/>
            <person name="Wimmer R."/>
            <person name="Le V.Q."/>
            <person name="McIlroy S.J."/>
            <person name="Petrovski S."/>
            <person name="Seviour R.J."/>
            <person name="Calteau A."/>
            <person name="Nielsen K.L."/>
            <person name="Nielsen P.H."/>
        </authorList>
    </citation>
    <scope>NUCLEOTIDE SEQUENCE [LARGE SCALE GENOMIC DNA]</scope>
    <source>
        <strain evidence="2 3">T1-X7</strain>
    </source>
</reference>
<keyword evidence="3" id="KW-1185">Reference proteome</keyword>
<dbReference type="Pfam" id="PF00480">
    <property type="entry name" value="ROK"/>
    <property type="match status" value="1"/>
</dbReference>
<dbReference type="Proteomes" id="UP000035721">
    <property type="component" value="Unassembled WGS sequence"/>
</dbReference>
<sequence length="343" mass="36028">MRESWFVAGVDCGGTKDAGTVLRADGTFLVDRLIESPSRVLEGPAAAVAALEEAMDAALEEAGVTREQVRAVGLDTPGPASATGVISRRGATNFSDPEWRGFDVRTALEDRIGLPVAYTNDANAAALYAHHAHFGPAGSLYSSVSAIIGTGLGGGLVESGKVIPGRSGMAGEIGHVQIPLDGILEDGQPVPRCNCGLAGDAESLASLTGIRKSLLPYWLTRYPDHPLHEIEDEAKRAYQVRTLAEAGDEMCRRIFEQQAKALGALFHIASNFTDPTAYFVGGGVVETAPEFRTWFLDRVTERMDLREEQAEVAVVATVPDLDMAGGRGAALAALASVVAPSGG</sequence>
<protein>
    <submittedName>
        <fullName evidence="2">ROK family protein</fullName>
    </submittedName>
</protein>
<dbReference type="Gene3D" id="3.30.420.40">
    <property type="match status" value="2"/>
</dbReference>
<dbReference type="InterPro" id="IPR049874">
    <property type="entry name" value="ROK_cs"/>
</dbReference>
<name>A0A077LZ50_9MICO</name>
<dbReference type="InterPro" id="IPR000600">
    <property type="entry name" value="ROK"/>
</dbReference>
<comment type="caution">
    <text evidence="2">The sequence shown here is derived from an EMBL/GenBank/DDBJ whole genome shotgun (WGS) entry which is preliminary data.</text>
</comment>
<dbReference type="AlphaFoldDB" id="A0A077LZ50"/>
<dbReference type="PROSITE" id="PS01125">
    <property type="entry name" value="ROK"/>
    <property type="match status" value="1"/>
</dbReference>
<dbReference type="RefSeq" id="WP_048550248.1">
    <property type="nucleotide sequence ID" value="NZ_HF570958.1"/>
</dbReference>